<feature type="domain" description="PilZ" evidence="1">
    <location>
        <begin position="9"/>
        <end position="89"/>
    </location>
</feature>
<dbReference type="RefSeq" id="WP_187536952.1">
    <property type="nucleotide sequence ID" value="NZ_BAABJT010000001.1"/>
</dbReference>
<dbReference type="InterPro" id="IPR009875">
    <property type="entry name" value="PilZ_domain"/>
</dbReference>
<proteinExistence type="predicted"/>
<accession>A0A7G9SET5</accession>
<organism evidence="2 3">
    <name type="scientific">Sphingomonas lutea</name>
    <dbReference type="NCBI Taxonomy" id="1045317"/>
    <lineage>
        <taxon>Bacteria</taxon>
        <taxon>Pseudomonadati</taxon>
        <taxon>Pseudomonadota</taxon>
        <taxon>Alphaproteobacteria</taxon>
        <taxon>Sphingomonadales</taxon>
        <taxon>Sphingomonadaceae</taxon>
        <taxon>Sphingomonas</taxon>
    </lineage>
</organism>
<dbReference type="EMBL" id="CP060718">
    <property type="protein sequence ID" value="QNN66360.1"/>
    <property type="molecule type" value="Genomic_DNA"/>
</dbReference>
<sequence length="137" mass="15506">MDESSMSHNRRSRRAPVLLAATVEVAGVPQRVNLRNLSSDGALIEGDHLPIEGSTAFFQRNDLRLKSQVIWVQGRFAGLAFARNLEPEEVLRNVPKPRPRMQPEFRRPGLACRPLTNDEKRMVERWMTMSPMGSPGD</sequence>
<keyword evidence="3" id="KW-1185">Reference proteome</keyword>
<dbReference type="KEGG" id="slut:H9L13_06385"/>
<dbReference type="Pfam" id="PF07238">
    <property type="entry name" value="PilZ"/>
    <property type="match status" value="1"/>
</dbReference>
<dbReference type="SUPFAM" id="SSF141371">
    <property type="entry name" value="PilZ domain-like"/>
    <property type="match status" value="1"/>
</dbReference>
<evidence type="ECO:0000313" key="2">
    <source>
        <dbReference type="EMBL" id="QNN66360.1"/>
    </source>
</evidence>
<evidence type="ECO:0000313" key="3">
    <source>
        <dbReference type="Proteomes" id="UP000515971"/>
    </source>
</evidence>
<reference evidence="2 3" key="1">
    <citation type="submission" date="2020-08" db="EMBL/GenBank/DDBJ databases">
        <title>Genome sequence of Sphingomonas lutea KCTC 23642T.</title>
        <authorList>
            <person name="Hyun D.-W."/>
            <person name="Bae J.-W."/>
        </authorList>
    </citation>
    <scope>NUCLEOTIDE SEQUENCE [LARGE SCALE GENOMIC DNA]</scope>
    <source>
        <strain evidence="2 3">KCTC 23642</strain>
    </source>
</reference>
<dbReference type="Proteomes" id="UP000515971">
    <property type="component" value="Chromosome"/>
</dbReference>
<dbReference type="GO" id="GO:0035438">
    <property type="term" value="F:cyclic-di-GMP binding"/>
    <property type="evidence" value="ECO:0007669"/>
    <property type="project" value="InterPro"/>
</dbReference>
<evidence type="ECO:0000259" key="1">
    <source>
        <dbReference type="Pfam" id="PF07238"/>
    </source>
</evidence>
<gene>
    <name evidence="2" type="ORF">H9L13_06385</name>
</gene>
<dbReference type="AlphaFoldDB" id="A0A7G9SET5"/>
<name>A0A7G9SET5_9SPHN</name>
<protein>
    <submittedName>
        <fullName evidence="2">PilZ domain-containing protein</fullName>
    </submittedName>
</protein>